<dbReference type="EMBL" id="BAABME010007069">
    <property type="protein sequence ID" value="GAA0170035.1"/>
    <property type="molecule type" value="Genomic_DNA"/>
</dbReference>
<feature type="region of interest" description="Disordered" evidence="2">
    <location>
        <begin position="334"/>
        <end position="366"/>
    </location>
</feature>
<proteinExistence type="predicted"/>
<dbReference type="AlphaFoldDB" id="A0AAV3R159"/>
<organism evidence="3 4">
    <name type="scientific">Lithospermum erythrorhizon</name>
    <name type="common">Purple gromwell</name>
    <name type="synonym">Lithospermum officinale var. erythrorhizon</name>
    <dbReference type="NCBI Taxonomy" id="34254"/>
    <lineage>
        <taxon>Eukaryota</taxon>
        <taxon>Viridiplantae</taxon>
        <taxon>Streptophyta</taxon>
        <taxon>Embryophyta</taxon>
        <taxon>Tracheophyta</taxon>
        <taxon>Spermatophyta</taxon>
        <taxon>Magnoliopsida</taxon>
        <taxon>eudicotyledons</taxon>
        <taxon>Gunneridae</taxon>
        <taxon>Pentapetalae</taxon>
        <taxon>asterids</taxon>
        <taxon>lamiids</taxon>
        <taxon>Boraginales</taxon>
        <taxon>Boraginaceae</taxon>
        <taxon>Boraginoideae</taxon>
        <taxon>Lithospermeae</taxon>
        <taxon>Lithospermum</taxon>
    </lineage>
</organism>
<sequence>MGPIRWTTLREACTLFVRDSAFIKSQIQELRQAIPEKPSWKAYCEEGALIMRSTVNPSKVEVAAMKGKHLLRFSSQLLMNKPLILGAAPIPIVSSKRSSTSEPSVAASKKAKIEALNAVTVSSSNPQPLQTVVISLDDELTTSTHEAAGARKEKSKVPSTVRSSKEILPLLVKAGASSKKSKGKIVVAGEGSLLDCYTARGPSVEQAHGSFSCCSSLLSAGEGRKHPTSDLMDAFALCALYMIKALNASYACTRHELLKDASFEKTQEELENAQVSLKEREEELNSAKEALSAEELKCKQHQEETQTMELDHAKNIAPWKLRCSSLYVDSPLAEAPAEDVEVPTEGGEVAEGEVADEEGGRGGEVA</sequence>
<protein>
    <submittedName>
        <fullName evidence="3">Uncharacterized protein</fullName>
    </submittedName>
</protein>
<evidence type="ECO:0000256" key="2">
    <source>
        <dbReference type="SAM" id="MobiDB-lite"/>
    </source>
</evidence>
<comment type="caution">
    <text evidence="3">The sequence shown here is derived from an EMBL/GenBank/DDBJ whole genome shotgun (WGS) entry which is preliminary data.</text>
</comment>
<keyword evidence="1" id="KW-0175">Coiled coil</keyword>
<gene>
    <name evidence="3" type="ORF">LIER_24385</name>
</gene>
<evidence type="ECO:0000256" key="1">
    <source>
        <dbReference type="SAM" id="Coils"/>
    </source>
</evidence>
<evidence type="ECO:0000313" key="4">
    <source>
        <dbReference type="Proteomes" id="UP001454036"/>
    </source>
</evidence>
<reference evidence="3 4" key="1">
    <citation type="submission" date="2024-01" db="EMBL/GenBank/DDBJ databases">
        <title>The complete chloroplast genome sequence of Lithospermum erythrorhizon: insights into the phylogenetic relationship among Boraginaceae species and the maternal lineages of purple gromwells.</title>
        <authorList>
            <person name="Okada T."/>
            <person name="Watanabe K."/>
        </authorList>
    </citation>
    <scope>NUCLEOTIDE SEQUENCE [LARGE SCALE GENOMIC DNA]</scope>
</reference>
<dbReference type="Proteomes" id="UP001454036">
    <property type="component" value="Unassembled WGS sequence"/>
</dbReference>
<accession>A0AAV3R159</accession>
<keyword evidence="4" id="KW-1185">Reference proteome</keyword>
<name>A0AAV3R159_LITER</name>
<evidence type="ECO:0000313" key="3">
    <source>
        <dbReference type="EMBL" id="GAA0170035.1"/>
    </source>
</evidence>
<feature type="compositionally biased region" description="Acidic residues" evidence="2">
    <location>
        <begin position="336"/>
        <end position="357"/>
    </location>
</feature>
<feature type="coiled-coil region" evidence="1">
    <location>
        <begin position="263"/>
        <end position="304"/>
    </location>
</feature>